<dbReference type="PANTHER" id="PTHR47784">
    <property type="entry name" value="STEROL UPTAKE CONTROL PROTEIN 2"/>
    <property type="match status" value="1"/>
</dbReference>
<accession>A0A6A6SQ12</accession>
<proteinExistence type="predicted"/>
<protein>
    <recommendedName>
        <fullName evidence="3">Transcription factor domain-containing protein</fullName>
    </recommendedName>
</protein>
<organism evidence="1 2">
    <name type="scientific">Lophiostoma macrostomum CBS 122681</name>
    <dbReference type="NCBI Taxonomy" id="1314788"/>
    <lineage>
        <taxon>Eukaryota</taxon>
        <taxon>Fungi</taxon>
        <taxon>Dikarya</taxon>
        <taxon>Ascomycota</taxon>
        <taxon>Pezizomycotina</taxon>
        <taxon>Dothideomycetes</taxon>
        <taxon>Pleosporomycetidae</taxon>
        <taxon>Pleosporales</taxon>
        <taxon>Lophiostomataceae</taxon>
        <taxon>Lophiostoma</taxon>
    </lineage>
</organism>
<dbReference type="Proteomes" id="UP000799324">
    <property type="component" value="Unassembled WGS sequence"/>
</dbReference>
<reference evidence="1" key="1">
    <citation type="journal article" date="2020" name="Stud. Mycol.">
        <title>101 Dothideomycetes genomes: a test case for predicting lifestyles and emergence of pathogens.</title>
        <authorList>
            <person name="Haridas S."/>
            <person name="Albert R."/>
            <person name="Binder M."/>
            <person name="Bloem J."/>
            <person name="Labutti K."/>
            <person name="Salamov A."/>
            <person name="Andreopoulos B."/>
            <person name="Baker S."/>
            <person name="Barry K."/>
            <person name="Bills G."/>
            <person name="Bluhm B."/>
            <person name="Cannon C."/>
            <person name="Castanera R."/>
            <person name="Culley D."/>
            <person name="Daum C."/>
            <person name="Ezra D."/>
            <person name="Gonzalez J."/>
            <person name="Henrissat B."/>
            <person name="Kuo A."/>
            <person name="Liang C."/>
            <person name="Lipzen A."/>
            <person name="Lutzoni F."/>
            <person name="Magnuson J."/>
            <person name="Mondo S."/>
            <person name="Nolan M."/>
            <person name="Ohm R."/>
            <person name="Pangilinan J."/>
            <person name="Park H.-J."/>
            <person name="Ramirez L."/>
            <person name="Alfaro M."/>
            <person name="Sun H."/>
            <person name="Tritt A."/>
            <person name="Yoshinaga Y."/>
            <person name="Zwiers L.-H."/>
            <person name="Turgeon B."/>
            <person name="Goodwin S."/>
            <person name="Spatafora J."/>
            <person name="Crous P."/>
            <person name="Grigoriev I."/>
        </authorList>
    </citation>
    <scope>NUCLEOTIDE SEQUENCE</scope>
    <source>
        <strain evidence="1">CBS 122681</strain>
    </source>
</reference>
<sequence length="376" mass="41864">MSHRYGYLMQAMLALAGSHLSLYVDDVKNNKALLHRQEAIKGLERSFTHWPPKAEEAHVMLATSYILAFQSGYLADGFLDHILNIRGCALISNMILKMDLRGTFSMDQQIHDMVLKVRLDKVPSLDQPLTQDALRSLASFSHLLRDPDARDIERALFAQLVVALRALLIRTPCHTPSDSPSDNPPIQVDPNDFWSKSTEGFSQSVLPLLPNSLAASFEDVDALSASAVDITAVPDDHEPRPLLSFKALTSGLLILATWPQDEVLPLFSTDNKLGCVIMAHFCAVRFVVAPLSAPDTVMRTPIKGMVEWCEKILDSVKDDEDIKWTRYVQWPARVLRAIRCGIELKRSLSFGDLYEILTLDPGAILEGRLSTMSVTS</sequence>
<dbReference type="InterPro" id="IPR053157">
    <property type="entry name" value="Sterol_Uptake_Regulator"/>
</dbReference>
<name>A0A6A6SQ12_9PLEO</name>
<keyword evidence="2" id="KW-1185">Reference proteome</keyword>
<dbReference type="EMBL" id="MU004473">
    <property type="protein sequence ID" value="KAF2649935.1"/>
    <property type="molecule type" value="Genomic_DNA"/>
</dbReference>
<dbReference type="AlphaFoldDB" id="A0A6A6SQ12"/>
<dbReference type="PANTHER" id="PTHR47784:SF7">
    <property type="entry name" value="ZN(II)2CYS6 TRANSCRIPTION FACTOR (EUROFUNG)"/>
    <property type="match status" value="1"/>
</dbReference>
<dbReference type="OrthoDB" id="416217at2759"/>
<dbReference type="GO" id="GO:0001228">
    <property type="term" value="F:DNA-binding transcription activator activity, RNA polymerase II-specific"/>
    <property type="evidence" value="ECO:0007669"/>
    <property type="project" value="TreeGrafter"/>
</dbReference>
<evidence type="ECO:0008006" key="3">
    <source>
        <dbReference type="Google" id="ProtNLM"/>
    </source>
</evidence>
<evidence type="ECO:0000313" key="2">
    <source>
        <dbReference type="Proteomes" id="UP000799324"/>
    </source>
</evidence>
<evidence type="ECO:0000313" key="1">
    <source>
        <dbReference type="EMBL" id="KAF2649935.1"/>
    </source>
</evidence>
<gene>
    <name evidence="1" type="ORF">K491DRAFT_721218</name>
</gene>